<keyword evidence="9" id="KW-1185">Reference proteome</keyword>
<organism evidence="8 9">
    <name type="scientific">Methyloglobulus morosus KoM1</name>
    <dbReference type="NCBI Taxonomy" id="1116472"/>
    <lineage>
        <taxon>Bacteria</taxon>
        <taxon>Pseudomonadati</taxon>
        <taxon>Pseudomonadota</taxon>
        <taxon>Gammaproteobacteria</taxon>
        <taxon>Methylococcales</taxon>
        <taxon>Methylococcaceae</taxon>
        <taxon>Methyloglobulus</taxon>
    </lineage>
</organism>
<evidence type="ECO:0000256" key="6">
    <source>
        <dbReference type="ARBA" id="ARBA00037937"/>
    </source>
</evidence>
<protein>
    <recommendedName>
        <fullName evidence="7">Flagellar protein</fullName>
    </recommendedName>
</protein>
<keyword evidence="3 7" id="KW-1133">Transmembrane helix</keyword>
<keyword evidence="5 7" id="KW-0975">Bacterial flagellum</keyword>
<dbReference type="PATRIC" id="fig|1116472.3.peg.770"/>
<evidence type="ECO:0000256" key="1">
    <source>
        <dbReference type="ARBA" id="ARBA00022475"/>
    </source>
</evidence>
<comment type="similarity">
    <text evidence="6 7">Belongs to the FliO/MopB family.</text>
</comment>
<dbReference type="Pfam" id="PF04347">
    <property type="entry name" value="FliO"/>
    <property type="match status" value="1"/>
</dbReference>
<keyword evidence="8" id="KW-0282">Flagellum</keyword>
<evidence type="ECO:0000256" key="5">
    <source>
        <dbReference type="ARBA" id="ARBA00023143"/>
    </source>
</evidence>
<evidence type="ECO:0000256" key="2">
    <source>
        <dbReference type="ARBA" id="ARBA00022692"/>
    </source>
</evidence>
<keyword evidence="4 7" id="KW-0472">Membrane</keyword>
<dbReference type="EMBL" id="AYLO01000025">
    <property type="protein sequence ID" value="ESS73340.1"/>
    <property type="molecule type" value="Genomic_DNA"/>
</dbReference>
<proteinExistence type="inferred from homology"/>
<keyword evidence="1 7" id="KW-1003">Cell membrane</keyword>
<comment type="subcellular location">
    <subcellularLocation>
        <location evidence="7">Cell membrane</location>
    </subcellularLocation>
    <subcellularLocation>
        <location evidence="7">Bacterial flagellum basal body</location>
    </subcellularLocation>
</comment>
<gene>
    <name evidence="8" type="primary">fliO</name>
    <name evidence="8" type="ORF">MGMO_25c00180</name>
</gene>
<dbReference type="eggNOG" id="COG3190">
    <property type="taxonomic scope" value="Bacteria"/>
</dbReference>
<dbReference type="InterPro" id="IPR052205">
    <property type="entry name" value="FliO/MopB"/>
</dbReference>
<evidence type="ECO:0000313" key="8">
    <source>
        <dbReference type="EMBL" id="ESS73340.1"/>
    </source>
</evidence>
<dbReference type="GO" id="GO:0005886">
    <property type="term" value="C:plasma membrane"/>
    <property type="evidence" value="ECO:0007669"/>
    <property type="project" value="UniProtKB-SubCell"/>
</dbReference>
<keyword evidence="2 7" id="KW-0812">Transmembrane</keyword>
<dbReference type="Proteomes" id="UP000017842">
    <property type="component" value="Unassembled WGS sequence"/>
</dbReference>
<dbReference type="NCBIfam" id="TIGR03500">
    <property type="entry name" value="FliO_TIGR"/>
    <property type="match status" value="1"/>
</dbReference>
<keyword evidence="8" id="KW-0966">Cell projection</keyword>
<evidence type="ECO:0000313" key="9">
    <source>
        <dbReference type="Proteomes" id="UP000017842"/>
    </source>
</evidence>
<dbReference type="GO" id="GO:0009425">
    <property type="term" value="C:bacterial-type flagellum basal body"/>
    <property type="evidence" value="ECO:0007669"/>
    <property type="project" value="UniProtKB-SubCell"/>
</dbReference>
<keyword evidence="8" id="KW-0969">Cilium</keyword>
<dbReference type="GO" id="GO:0044781">
    <property type="term" value="P:bacterial-type flagellum organization"/>
    <property type="evidence" value="ECO:0007669"/>
    <property type="project" value="UniProtKB-UniRule"/>
</dbReference>
<evidence type="ECO:0000256" key="4">
    <source>
        <dbReference type="ARBA" id="ARBA00023136"/>
    </source>
</evidence>
<dbReference type="OrthoDB" id="5741235at2"/>
<name>V5BJ50_9GAMM</name>
<dbReference type="STRING" id="1116472.MGMO_25c00180"/>
<dbReference type="AlphaFoldDB" id="V5BJ50"/>
<dbReference type="PANTHER" id="PTHR38766">
    <property type="entry name" value="FLAGELLAR PROTEIN FLIO"/>
    <property type="match status" value="1"/>
</dbReference>
<accession>V5BJ50</accession>
<reference evidence="8 9" key="1">
    <citation type="journal article" date="2013" name="Genome Announc.">
        <title>Draft Genome Sequence of the Methanotrophic Gammaproteobacterium Methyloglobulus morosus DSM 22980 Strain KoM1.</title>
        <authorList>
            <person name="Poehlein A."/>
            <person name="Deutzmann J.S."/>
            <person name="Daniel R."/>
            <person name="Simeonova D.D."/>
        </authorList>
    </citation>
    <scope>NUCLEOTIDE SEQUENCE [LARGE SCALE GENOMIC DNA]</scope>
    <source>
        <strain evidence="8 9">KoM1</strain>
    </source>
</reference>
<evidence type="ECO:0000256" key="7">
    <source>
        <dbReference type="RuleBase" id="RU362064"/>
    </source>
</evidence>
<sequence length="155" mass="16847">MPVKTNLFWFVLFWLPVGVALPGTDIPKPSAREVTSGDIAGWGMSLLVVLGVFFLCLWGVRKLSGLTINGTQKMRLLGGLSLGMREKVILLQVGKKQLILGVTPGRIETLLVLEGEDCLLREESLSTTGETGFTQRLMQALNARPEHSRSGSPDA</sequence>
<feature type="transmembrane region" description="Helical" evidence="7">
    <location>
        <begin position="39"/>
        <end position="60"/>
    </location>
</feature>
<dbReference type="InterPro" id="IPR022781">
    <property type="entry name" value="Flagellar_biosynth_FliO"/>
</dbReference>
<comment type="caution">
    <text evidence="8">The sequence shown here is derived from an EMBL/GenBank/DDBJ whole genome shotgun (WGS) entry which is preliminary data.</text>
</comment>
<dbReference type="RefSeq" id="WP_023493653.1">
    <property type="nucleotide sequence ID" value="NZ_AYLO01000025.1"/>
</dbReference>
<dbReference type="PANTHER" id="PTHR38766:SF1">
    <property type="entry name" value="FLAGELLAR PROTEIN FLIO"/>
    <property type="match status" value="1"/>
</dbReference>
<evidence type="ECO:0000256" key="3">
    <source>
        <dbReference type="ARBA" id="ARBA00022989"/>
    </source>
</evidence>